<evidence type="ECO:0000256" key="9">
    <source>
        <dbReference type="RuleBase" id="RU004560"/>
    </source>
</evidence>
<dbReference type="EMBL" id="JACVVK020000011">
    <property type="protein sequence ID" value="KAK7505306.1"/>
    <property type="molecule type" value="Genomic_DNA"/>
</dbReference>
<evidence type="ECO:0000256" key="4">
    <source>
        <dbReference type="ARBA" id="ARBA00023054"/>
    </source>
</evidence>
<dbReference type="CDD" id="cd00112">
    <property type="entry name" value="LDLa"/>
    <property type="match status" value="1"/>
</dbReference>
<dbReference type="PROSITE" id="PS51719">
    <property type="entry name" value="G_SEPTIN"/>
    <property type="match status" value="1"/>
</dbReference>
<keyword evidence="5 9" id="KW-0342">GTP-binding</keyword>
<protein>
    <recommendedName>
        <fullName evidence="16">Septin-7</fullName>
    </recommendedName>
</protein>
<dbReference type="InterPro" id="IPR016491">
    <property type="entry name" value="Septin"/>
</dbReference>
<dbReference type="AlphaFoldDB" id="A0ABD0M1Y6"/>
<dbReference type="InterPro" id="IPR030379">
    <property type="entry name" value="G_SEPTIN_dom"/>
</dbReference>
<dbReference type="Gene3D" id="3.40.50.300">
    <property type="entry name" value="P-loop containing nucleotide triphosphate hydrolases"/>
    <property type="match status" value="1"/>
</dbReference>
<evidence type="ECO:0000259" key="13">
    <source>
        <dbReference type="PROSITE" id="PS51719"/>
    </source>
</evidence>
<feature type="disulfide bond" evidence="8">
    <location>
        <begin position="678"/>
        <end position="693"/>
    </location>
</feature>
<evidence type="ECO:0000256" key="8">
    <source>
        <dbReference type="PROSITE-ProRule" id="PRU00124"/>
    </source>
</evidence>
<keyword evidence="15" id="KW-1185">Reference proteome</keyword>
<dbReference type="InterPro" id="IPR000859">
    <property type="entry name" value="CUB_dom"/>
</dbReference>
<keyword evidence="4" id="KW-0175">Coiled coil</keyword>
<dbReference type="Proteomes" id="UP001519460">
    <property type="component" value="Unassembled WGS sequence"/>
</dbReference>
<keyword evidence="6 8" id="KW-1015">Disulfide bond</keyword>
<dbReference type="FunFam" id="3.40.50.300:FF:000162">
    <property type="entry name" value="septin-7 isoform X1"/>
    <property type="match status" value="1"/>
</dbReference>
<dbReference type="CDD" id="cd01850">
    <property type="entry name" value="CDC_Septin"/>
    <property type="match status" value="1"/>
</dbReference>
<dbReference type="InterPro" id="IPR035914">
    <property type="entry name" value="Sperma_CUB_dom_sf"/>
</dbReference>
<dbReference type="GO" id="GO:0005856">
    <property type="term" value="C:cytoskeleton"/>
    <property type="evidence" value="ECO:0007669"/>
    <property type="project" value="UniProtKB-ARBA"/>
</dbReference>
<keyword evidence="3 9" id="KW-0547">Nucleotide-binding</keyword>
<dbReference type="SUPFAM" id="SSF49854">
    <property type="entry name" value="Spermadhesin, CUB domain"/>
    <property type="match status" value="1"/>
</dbReference>
<keyword evidence="7" id="KW-0131">Cell cycle</keyword>
<evidence type="ECO:0000313" key="15">
    <source>
        <dbReference type="Proteomes" id="UP001519460"/>
    </source>
</evidence>
<dbReference type="PROSITE" id="PS01180">
    <property type="entry name" value="CUB"/>
    <property type="match status" value="1"/>
</dbReference>
<evidence type="ECO:0000256" key="3">
    <source>
        <dbReference type="ARBA" id="ARBA00022741"/>
    </source>
</evidence>
<feature type="region of interest" description="Disordered" evidence="10">
    <location>
        <begin position="90"/>
        <end position="109"/>
    </location>
</feature>
<feature type="region of interest" description="Disordered" evidence="10">
    <location>
        <begin position="733"/>
        <end position="756"/>
    </location>
</feature>
<gene>
    <name evidence="14" type="ORF">BaRGS_00003468</name>
</gene>
<accession>A0ABD0M1Y6</accession>
<evidence type="ECO:0000313" key="14">
    <source>
        <dbReference type="EMBL" id="KAK7505306.1"/>
    </source>
</evidence>
<keyword evidence="11" id="KW-1133">Transmembrane helix</keyword>
<feature type="compositionally biased region" description="Basic and acidic residues" evidence="10">
    <location>
        <begin position="459"/>
        <end position="473"/>
    </location>
</feature>
<evidence type="ECO:0000256" key="7">
    <source>
        <dbReference type="ARBA" id="ARBA00023306"/>
    </source>
</evidence>
<keyword evidence="2" id="KW-0132">Cell division</keyword>
<evidence type="ECO:0008006" key="16">
    <source>
        <dbReference type="Google" id="ProtNLM"/>
    </source>
</evidence>
<organism evidence="14 15">
    <name type="scientific">Batillaria attramentaria</name>
    <dbReference type="NCBI Taxonomy" id="370345"/>
    <lineage>
        <taxon>Eukaryota</taxon>
        <taxon>Metazoa</taxon>
        <taxon>Spiralia</taxon>
        <taxon>Lophotrochozoa</taxon>
        <taxon>Mollusca</taxon>
        <taxon>Gastropoda</taxon>
        <taxon>Caenogastropoda</taxon>
        <taxon>Sorbeoconcha</taxon>
        <taxon>Cerithioidea</taxon>
        <taxon>Batillariidae</taxon>
        <taxon>Batillaria</taxon>
    </lineage>
</organism>
<evidence type="ECO:0000256" key="10">
    <source>
        <dbReference type="SAM" id="MobiDB-lite"/>
    </source>
</evidence>
<evidence type="ECO:0000256" key="6">
    <source>
        <dbReference type="ARBA" id="ARBA00023157"/>
    </source>
</evidence>
<feature type="domain" description="CUB" evidence="12">
    <location>
        <begin position="582"/>
        <end position="661"/>
    </location>
</feature>
<feature type="disulfide bond" evidence="8">
    <location>
        <begin position="659"/>
        <end position="671"/>
    </location>
</feature>
<comment type="similarity">
    <text evidence="9">Belongs to the TRAFAC class TrmE-Era-EngA-EngB-Septin-like GTPase superfamily. Septin GTPase family.</text>
</comment>
<feature type="compositionally biased region" description="Low complexity" evidence="10">
    <location>
        <begin position="795"/>
        <end position="806"/>
    </location>
</feature>
<evidence type="ECO:0000256" key="1">
    <source>
        <dbReference type="ARBA" id="ARBA00004626"/>
    </source>
</evidence>
<keyword evidence="11" id="KW-0812">Transmembrane</keyword>
<comment type="subcellular location">
    <subcellularLocation>
        <location evidence="1">Cleavage furrow</location>
    </subcellularLocation>
</comment>
<dbReference type="Gene3D" id="2.60.120.290">
    <property type="entry name" value="Spermadhesin, CUB domain"/>
    <property type="match status" value="1"/>
</dbReference>
<keyword evidence="11" id="KW-0472">Membrane</keyword>
<feature type="domain" description="Septin-type G" evidence="13">
    <location>
        <begin position="137"/>
        <end position="406"/>
    </location>
</feature>
<evidence type="ECO:0000259" key="12">
    <source>
        <dbReference type="PROSITE" id="PS01180"/>
    </source>
</evidence>
<name>A0ABD0M1Y6_9CAEN</name>
<dbReference type="InterPro" id="IPR002172">
    <property type="entry name" value="LDrepeatLR_classA_rpt"/>
</dbReference>
<dbReference type="GO" id="GO:0032154">
    <property type="term" value="C:cleavage furrow"/>
    <property type="evidence" value="ECO:0007669"/>
    <property type="project" value="UniProtKB-SubCell"/>
</dbReference>
<evidence type="ECO:0000256" key="5">
    <source>
        <dbReference type="ARBA" id="ARBA00023134"/>
    </source>
</evidence>
<dbReference type="SUPFAM" id="SSF52540">
    <property type="entry name" value="P-loop containing nucleoside triphosphate hydrolases"/>
    <property type="match status" value="1"/>
</dbReference>
<dbReference type="InterPro" id="IPR027417">
    <property type="entry name" value="P-loop_NTPase"/>
</dbReference>
<dbReference type="PROSITE" id="PS50068">
    <property type="entry name" value="LDLRA_2"/>
    <property type="match status" value="1"/>
</dbReference>
<feature type="transmembrane region" description="Helical" evidence="11">
    <location>
        <begin position="699"/>
        <end position="723"/>
    </location>
</feature>
<dbReference type="GO" id="GO:0005525">
    <property type="term" value="F:GTP binding"/>
    <property type="evidence" value="ECO:0007669"/>
    <property type="project" value="UniProtKB-KW"/>
</dbReference>
<feature type="compositionally biased region" description="Polar residues" evidence="10">
    <location>
        <begin position="743"/>
        <end position="756"/>
    </location>
</feature>
<dbReference type="PANTHER" id="PTHR18884">
    <property type="entry name" value="SEPTIN"/>
    <property type="match status" value="1"/>
</dbReference>
<reference evidence="14 15" key="1">
    <citation type="journal article" date="2023" name="Sci. Data">
        <title>Genome assembly of the Korean intertidal mud-creeper Batillaria attramentaria.</title>
        <authorList>
            <person name="Patra A.K."/>
            <person name="Ho P.T."/>
            <person name="Jun S."/>
            <person name="Lee S.J."/>
            <person name="Kim Y."/>
            <person name="Won Y.J."/>
        </authorList>
    </citation>
    <scope>NUCLEOTIDE SEQUENCE [LARGE SCALE GENOMIC DNA]</scope>
    <source>
        <strain evidence="14">Wonlab-2016</strain>
    </source>
</reference>
<proteinExistence type="inferred from homology"/>
<feature type="region of interest" description="Disordered" evidence="10">
    <location>
        <begin position="454"/>
        <end position="473"/>
    </location>
</feature>
<evidence type="ECO:0000256" key="2">
    <source>
        <dbReference type="ARBA" id="ARBA00022618"/>
    </source>
</evidence>
<dbReference type="GO" id="GO:0051301">
    <property type="term" value="P:cell division"/>
    <property type="evidence" value="ECO:0007669"/>
    <property type="project" value="UniProtKB-KW"/>
</dbReference>
<evidence type="ECO:0000256" key="11">
    <source>
        <dbReference type="SAM" id="Phobius"/>
    </source>
</evidence>
<dbReference type="Pfam" id="PF00735">
    <property type="entry name" value="Septin"/>
    <property type="match status" value="1"/>
</dbReference>
<comment type="caution">
    <text evidence="8">Lacks conserved residue(s) required for the propagation of feature annotation.</text>
</comment>
<comment type="caution">
    <text evidence="14">The sequence shown here is derived from an EMBL/GenBank/DDBJ whole genome shotgun (WGS) entry which is preliminary data.</text>
</comment>
<feature type="non-terminal residue" evidence="14">
    <location>
        <position position="1"/>
    </location>
</feature>
<sequence length="830" mass="94024">PKTGISFVDYLAVRLYINLPRIASLLSETFVSPHLYTSPVSSICPGGAWRRGKLNAAKRDAFFRGATEAPTVKFDPGARFGHDRERLRVEKDSQSEMEKEKERERDRKYGAETRKELEGYVGFANLPNQVYRKSVKRGFEFTLMVVGESGLGKSTLINSLFLTDLYSGEYPGPSHRIKKTVNVDTTQVTLKENGVQLKLTVVDTPGFGDAVDNSNCWQPVTDFIDSKYEEYLNAESRVNRTIMPDTRVHCCLYFIAPTGHGLKPLDVEFMKRLHDKVNIIPLVAKADTLTPDECREFKKTILNEIAQHKIKIYEFPDCDDEEEMKIQKRLRDRVPFAVVGSNRVIEMGGKRLRGRQYPWGIVEVENLEHNDFIALRNMLIRTHMQDLKDVTNNVHYENFRYNKLAPSTTEGKVKPGSLTKDPLTQMAEERQEHNLKMKKMEAEMEQVFEMKVKEKKQKLKDSEADLQKRSEQMKKSLEQQQKEMEEKWRAFEKEKEAWEAQWGERRRSLENAKETPCLQRPIVYERPSPFFWLAARERLSCGRETSSRYAVQFRTTPGSLAWNLAGPCPPFTQFLVYLDEHCGGHLSLSSKPANAVSLKLTSSGQYDANMNCELSVTSDAGTQIVTSFVMLDIQSFRHCPGDFVQIMDAVRSAYDSGSCSSDEYSCDNGRCIHGDLACDDSEHDNCGDFSDRCRLGMNIIIGIVIGCFLFLVIVVVLSVLVWYRVRLDKDDDGYSPEEGEGSVSDNASTVSSEPPLSTSASVLNSISQFVPRWPLSAPTPAPTAPPNRFWAAVVPPQQTSTPTHTPSIRRAATHDRSRADWSSPFKTTNA</sequence>
<feature type="region of interest" description="Disordered" evidence="10">
    <location>
        <begin position="777"/>
        <end position="830"/>
    </location>
</feature>